<dbReference type="PANTHER" id="PTHR43792:SF16">
    <property type="entry name" value="N-ACETYLTRANSFERASE DOMAIN-CONTAINING PROTEIN"/>
    <property type="match status" value="1"/>
</dbReference>
<proteinExistence type="predicted"/>
<dbReference type="STRING" id="882083.SacmaDRAFT_5127"/>
<sequence>MTVNSASGCSPASGGVLRTRRMWLRRFTAADAESLAALHGDPEVMRYLDDGRPVPPTVVVERTLPAILREYDQLPDGHGCFAATELASGSFLGWFSLRPASSVGLDGGIELGYRLRRAVWGRGYATEGARALVHNAFAALGVQRLVATTMAVNTASRRVLEKAGLRLVRTFHQAWPEPIEGAEHGDVEYALTRESWQRDLPG</sequence>
<dbReference type="InterPro" id="IPR016181">
    <property type="entry name" value="Acyl_CoA_acyltransferase"/>
</dbReference>
<dbReference type="SUPFAM" id="SSF55729">
    <property type="entry name" value="Acyl-CoA N-acyltransferases (Nat)"/>
    <property type="match status" value="1"/>
</dbReference>
<keyword evidence="3" id="KW-1185">Reference proteome</keyword>
<keyword evidence="2" id="KW-0689">Ribosomal protein</keyword>
<evidence type="ECO:0000259" key="1">
    <source>
        <dbReference type="PROSITE" id="PS51186"/>
    </source>
</evidence>
<dbReference type="InterPro" id="IPR000182">
    <property type="entry name" value="GNAT_dom"/>
</dbReference>
<dbReference type="PANTHER" id="PTHR43792">
    <property type="entry name" value="GNAT FAMILY, PUTATIVE (AFU_ORTHOLOGUE AFUA_3G00765)-RELATED-RELATED"/>
    <property type="match status" value="1"/>
</dbReference>
<dbReference type="RefSeq" id="WP_009156670.1">
    <property type="nucleotide sequence ID" value="NZ_CM001439.1"/>
</dbReference>
<dbReference type="InterPro" id="IPR051531">
    <property type="entry name" value="N-acetyltransferase"/>
</dbReference>
<dbReference type="PROSITE" id="PS51186">
    <property type="entry name" value="GNAT"/>
    <property type="match status" value="1"/>
</dbReference>
<reference evidence="2 3" key="1">
    <citation type="journal article" date="2012" name="Stand. Genomic Sci.">
        <title>Genome sequence of the ocean sediment bacterium Saccharomonospora marina type strain (XMU15(T)).</title>
        <authorList>
            <person name="Klenk H.P."/>
            <person name="Lu M."/>
            <person name="Lucas S."/>
            <person name="Lapidus A."/>
            <person name="Copeland A."/>
            <person name="Pitluck S."/>
            <person name="Goodwin L.A."/>
            <person name="Han C."/>
            <person name="Tapia R."/>
            <person name="Brambilla E.M."/>
            <person name="Potter G."/>
            <person name="Land M."/>
            <person name="Ivanova N."/>
            <person name="Rohde M."/>
            <person name="Goker M."/>
            <person name="Detter J.C."/>
            <person name="Li W.J."/>
            <person name="Kyrpides N.C."/>
            <person name="Woyke T."/>
        </authorList>
    </citation>
    <scope>NUCLEOTIDE SEQUENCE [LARGE SCALE GENOMIC DNA]</scope>
    <source>
        <strain evidence="2 3">XMU15</strain>
    </source>
</reference>
<dbReference type="GO" id="GO:0005840">
    <property type="term" value="C:ribosome"/>
    <property type="evidence" value="ECO:0007669"/>
    <property type="project" value="UniProtKB-KW"/>
</dbReference>
<dbReference type="eggNOG" id="COG1670">
    <property type="taxonomic scope" value="Bacteria"/>
</dbReference>
<protein>
    <submittedName>
        <fullName evidence="2">Acetyltransferase, ribosomal protein N-acetylase</fullName>
    </submittedName>
</protein>
<dbReference type="AlphaFoldDB" id="H5X423"/>
<dbReference type="HOGENOM" id="CLU_013985_3_1_11"/>
<dbReference type="GO" id="GO:0016747">
    <property type="term" value="F:acyltransferase activity, transferring groups other than amino-acyl groups"/>
    <property type="evidence" value="ECO:0007669"/>
    <property type="project" value="InterPro"/>
</dbReference>
<accession>H5X423</accession>
<dbReference type="Proteomes" id="UP000004926">
    <property type="component" value="Chromosome"/>
</dbReference>
<gene>
    <name evidence="2" type="ORF">SacmaDRAFT_5127</name>
</gene>
<feature type="domain" description="N-acetyltransferase" evidence="1">
    <location>
        <begin position="22"/>
        <end position="194"/>
    </location>
</feature>
<dbReference type="Gene3D" id="3.40.630.30">
    <property type="match status" value="1"/>
</dbReference>
<keyword evidence="2" id="KW-0687">Ribonucleoprotein</keyword>
<name>H5X423_9PSEU</name>
<evidence type="ECO:0000313" key="3">
    <source>
        <dbReference type="Proteomes" id="UP000004926"/>
    </source>
</evidence>
<dbReference type="EMBL" id="CM001439">
    <property type="protein sequence ID" value="EHR53294.1"/>
    <property type="molecule type" value="Genomic_DNA"/>
</dbReference>
<evidence type="ECO:0000313" key="2">
    <source>
        <dbReference type="EMBL" id="EHR53294.1"/>
    </source>
</evidence>
<keyword evidence="2" id="KW-0808">Transferase</keyword>
<organism evidence="2 3">
    <name type="scientific">Saccharomonospora marina XMU15</name>
    <dbReference type="NCBI Taxonomy" id="882083"/>
    <lineage>
        <taxon>Bacteria</taxon>
        <taxon>Bacillati</taxon>
        <taxon>Actinomycetota</taxon>
        <taxon>Actinomycetes</taxon>
        <taxon>Pseudonocardiales</taxon>
        <taxon>Pseudonocardiaceae</taxon>
        <taxon>Saccharomonospora</taxon>
    </lineage>
</organism>
<dbReference type="Pfam" id="PF13302">
    <property type="entry name" value="Acetyltransf_3"/>
    <property type="match status" value="1"/>
</dbReference>